<dbReference type="NCBIfam" id="TIGR03021">
    <property type="entry name" value="pilP_fam"/>
    <property type="match status" value="1"/>
</dbReference>
<protein>
    <submittedName>
        <fullName evidence="1">Type IV pilus biogenesis protein PilP</fullName>
    </submittedName>
</protein>
<proteinExistence type="predicted"/>
<reference evidence="1 2" key="1">
    <citation type="submission" date="2018-06" db="EMBL/GenBank/DDBJ databases">
        <authorList>
            <consortium name="Pathogen Informatics"/>
            <person name="Doyle S."/>
        </authorList>
    </citation>
    <scope>NUCLEOTIDE SEQUENCE [LARGE SCALE GENOMIC DNA]</scope>
    <source>
        <strain evidence="1 2">NCTC10767</strain>
    </source>
</reference>
<organism evidence="1 2">
    <name type="scientific">Escherichia coli</name>
    <dbReference type="NCBI Taxonomy" id="562"/>
    <lineage>
        <taxon>Bacteria</taxon>
        <taxon>Pseudomonadati</taxon>
        <taxon>Pseudomonadota</taxon>
        <taxon>Gammaproteobacteria</taxon>
        <taxon>Enterobacterales</taxon>
        <taxon>Enterobacteriaceae</taxon>
        <taxon>Escherichia</taxon>
    </lineage>
</organism>
<dbReference type="AlphaFoldDB" id="A0A2X1QMS6"/>
<dbReference type="Proteomes" id="UP000254647">
    <property type="component" value="Unassembled WGS sequence"/>
</dbReference>
<accession>A0A2X1QMS6</accession>
<dbReference type="EMBL" id="UFXW01000007">
    <property type="protein sequence ID" value="STG16527.1"/>
    <property type="molecule type" value="Genomic_DNA"/>
</dbReference>
<dbReference type="RefSeq" id="WP_032325944.1">
    <property type="nucleotide sequence ID" value="NZ_CANUEC010000027.1"/>
</dbReference>
<evidence type="ECO:0000313" key="1">
    <source>
        <dbReference type="EMBL" id="STG16527.1"/>
    </source>
</evidence>
<name>A0A2X1QMS6_ECOLX</name>
<gene>
    <name evidence="1" type="ORF">NCTC10767_05831</name>
</gene>
<dbReference type="InterPro" id="IPR022753">
    <property type="entry name" value="T4SS_pilus_biogen_PilP"/>
</dbReference>
<sequence>MRVKTKAVLLSVMMLPLPLLATAENNEQQKPVQTSLKLLQIELIQAETVLYEVQVAREKALNELRTLGENITDTDIAGNKGNEDILAIKEPPVSSLPKVKEIYGIHPHLMARITLTSGTAIDVRAGQRIPGTPFQVLQISPDNVVLERNGTKQILQP</sequence>
<evidence type="ECO:0000313" key="2">
    <source>
        <dbReference type="Proteomes" id="UP000254647"/>
    </source>
</evidence>